<evidence type="ECO:0000259" key="1">
    <source>
        <dbReference type="PROSITE" id="PS50280"/>
    </source>
</evidence>
<dbReference type="OrthoDB" id="9790349at2"/>
<dbReference type="SUPFAM" id="SSF82199">
    <property type="entry name" value="SET domain"/>
    <property type="match status" value="1"/>
</dbReference>
<dbReference type="InterPro" id="IPR046341">
    <property type="entry name" value="SET_dom_sf"/>
</dbReference>
<dbReference type="RefSeq" id="WP_007017553.1">
    <property type="nucleotide sequence ID" value="NZ_CH724114.1"/>
</dbReference>
<dbReference type="EMBL" id="AAQH01000002">
    <property type="protein sequence ID" value="EAT13167.1"/>
    <property type="molecule type" value="Genomic_DNA"/>
</dbReference>
<evidence type="ECO:0000313" key="3">
    <source>
        <dbReference type="Proteomes" id="UP000004263"/>
    </source>
</evidence>
<name>Q1N5D5_9GAMM</name>
<organism evidence="2 3">
    <name type="scientific">Bermanella marisrubri</name>
    <dbReference type="NCBI Taxonomy" id="207949"/>
    <lineage>
        <taxon>Bacteria</taxon>
        <taxon>Pseudomonadati</taxon>
        <taxon>Pseudomonadota</taxon>
        <taxon>Gammaproteobacteria</taxon>
        <taxon>Oceanospirillales</taxon>
        <taxon>Oceanospirillaceae</taxon>
        <taxon>Bermanella</taxon>
    </lineage>
</organism>
<sequence length="105" mass="12122">MSSDKLNELVEVKESPVHGKGLFAKVNIKKDCLIGRIEGKEVTRDGPHVLWMEDGEKKFKVSNDLKFINHNKHANVAYYDDYTVMSIRSIKKGEELLHDYGEDWD</sequence>
<dbReference type="SMART" id="SM00317">
    <property type="entry name" value="SET"/>
    <property type="match status" value="1"/>
</dbReference>
<feature type="domain" description="SET" evidence="1">
    <location>
        <begin position="8"/>
        <end position="101"/>
    </location>
</feature>
<dbReference type="AlphaFoldDB" id="Q1N5D5"/>
<dbReference type="CDD" id="cd08161">
    <property type="entry name" value="SET"/>
    <property type="match status" value="1"/>
</dbReference>
<reference evidence="2 3" key="1">
    <citation type="submission" date="2006-03" db="EMBL/GenBank/DDBJ databases">
        <authorList>
            <person name="Pinhassi J."/>
            <person name="Pedros-Alio C."/>
            <person name="Ferriera S."/>
            <person name="Johnson J."/>
            <person name="Kravitz S."/>
            <person name="Halpern A."/>
            <person name="Remington K."/>
            <person name="Beeson K."/>
            <person name="Tran B."/>
            <person name="Rogers Y.-H."/>
            <person name="Friedman R."/>
            <person name="Venter J.C."/>
        </authorList>
    </citation>
    <scope>NUCLEOTIDE SEQUENCE [LARGE SCALE GENOMIC DNA]</scope>
    <source>
        <strain evidence="2 3">RED65</strain>
    </source>
</reference>
<dbReference type="PROSITE" id="PS50280">
    <property type="entry name" value="SET"/>
    <property type="match status" value="1"/>
</dbReference>
<keyword evidence="3" id="KW-1185">Reference proteome</keyword>
<protein>
    <submittedName>
        <fullName evidence="2">Nuclear protein SET</fullName>
    </submittedName>
</protein>
<dbReference type="InterPro" id="IPR001214">
    <property type="entry name" value="SET_dom"/>
</dbReference>
<dbReference type="HOGENOM" id="CLU_020840_4_2_6"/>
<dbReference type="Gene3D" id="2.170.270.10">
    <property type="entry name" value="SET domain"/>
    <property type="match status" value="1"/>
</dbReference>
<comment type="caution">
    <text evidence="2">The sequence shown here is derived from an EMBL/GenBank/DDBJ whole genome shotgun (WGS) entry which is preliminary data.</text>
</comment>
<dbReference type="Proteomes" id="UP000004263">
    <property type="component" value="Unassembled WGS sequence"/>
</dbReference>
<accession>Q1N5D5</accession>
<evidence type="ECO:0000313" key="2">
    <source>
        <dbReference type="EMBL" id="EAT13167.1"/>
    </source>
</evidence>
<dbReference type="STRING" id="207949.RED65_00365"/>
<proteinExistence type="predicted"/>
<gene>
    <name evidence="2" type="ORF">RED65_00365</name>
</gene>
<dbReference type="Pfam" id="PF00856">
    <property type="entry name" value="SET"/>
    <property type="match status" value="1"/>
</dbReference>